<dbReference type="Proteomes" id="UP001172457">
    <property type="component" value="Chromosome 3"/>
</dbReference>
<evidence type="ECO:0000313" key="2">
    <source>
        <dbReference type="EMBL" id="KAJ9558656.1"/>
    </source>
</evidence>
<dbReference type="PANTHER" id="PTHR31672">
    <property type="entry name" value="BNACNNG10540D PROTEIN"/>
    <property type="match status" value="1"/>
</dbReference>
<dbReference type="Pfam" id="PF07734">
    <property type="entry name" value="FBA_1"/>
    <property type="match status" value="1"/>
</dbReference>
<dbReference type="Pfam" id="PF00646">
    <property type="entry name" value="F-box"/>
    <property type="match status" value="1"/>
</dbReference>
<dbReference type="Gene3D" id="1.20.1280.50">
    <property type="match status" value="1"/>
</dbReference>
<dbReference type="EMBL" id="JARYMX010000003">
    <property type="protein sequence ID" value="KAJ9558656.1"/>
    <property type="molecule type" value="Genomic_DNA"/>
</dbReference>
<gene>
    <name evidence="2" type="ORF">OSB04_013270</name>
</gene>
<dbReference type="NCBIfam" id="TIGR01640">
    <property type="entry name" value="F_box_assoc_1"/>
    <property type="match status" value="1"/>
</dbReference>
<evidence type="ECO:0000259" key="1">
    <source>
        <dbReference type="PROSITE" id="PS50181"/>
    </source>
</evidence>
<feature type="domain" description="F-box" evidence="1">
    <location>
        <begin position="1"/>
        <end position="44"/>
    </location>
</feature>
<keyword evidence="3" id="KW-1185">Reference proteome</keyword>
<dbReference type="CDD" id="cd22157">
    <property type="entry name" value="F-box_AtFBW1-like"/>
    <property type="match status" value="1"/>
</dbReference>
<evidence type="ECO:0000313" key="3">
    <source>
        <dbReference type="Proteomes" id="UP001172457"/>
    </source>
</evidence>
<comment type="caution">
    <text evidence="2">The sequence shown here is derived from an EMBL/GenBank/DDBJ whole genome shotgun (WGS) entry which is preliminary data.</text>
</comment>
<dbReference type="InterPro" id="IPR036047">
    <property type="entry name" value="F-box-like_dom_sf"/>
</dbReference>
<proteinExistence type="predicted"/>
<dbReference type="PANTHER" id="PTHR31672:SF10">
    <property type="entry name" value="F-BOX DOMAIN-CONTAINING PROTEIN"/>
    <property type="match status" value="1"/>
</dbReference>
<dbReference type="InterPro" id="IPR050796">
    <property type="entry name" value="SCF_F-box_component"/>
</dbReference>
<dbReference type="InterPro" id="IPR017451">
    <property type="entry name" value="F-box-assoc_interact_dom"/>
</dbReference>
<dbReference type="InterPro" id="IPR001810">
    <property type="entry name" value="F-box_dom"/>
</dbReference>
<dbReference type="AlphaFoldDB" id="A0AA38TNK5"/>
<reference evidence="2" key="1">
    <citation type="submission" date="2023-03" db="EMBL/GenBank/DDBJ databases">
        <title>Chromosome-scale reference genome and RAD-based genetic map of yellow starthistle (Centaurea solstitialis) reveal putative structural variation and QTLs associated with invader traits.</title>
        <authorList>
            <person name="Reatini B."/>
            <person name="Cang F.A."/>
            <person name="Jiang Q."/>
            <person name="Mckibben M.T.W."/>
            <person name="Barker M.S."/>
            <person name="Rieseberg L.H."/>
            <person name="Dlugosch K.M."/>
        </authorList>
    </citation>
    <scope>NUCLEOTIDE SEQUENCE</scope>
    <source>
        <strain evidence="2">CAN-66</strain>
        <tissue evidence="2">Leaf</tissue>
    </source>
</reference>
<protein>
    <recommendedName>
        <fullName evidence="1">F-box domain-containing protein</fullName>
    </recommendedName>
</protein>
<dbReference type="SUPFAM" id="SSF81383">
    <property type="entry name" value="F-box domain"/>
    <property type="match status" value="1"/>
</dbReference>
<accession>A0AA38TNK5</accession>
<dbReference type="SMART" id="SM00256">
    <property type="entry name" value="FBOX"/>
    <property type="match status" value="1"/>
</dbReference>
<dbReference type="PROSITE" id="PS50181">
    <property type="entry name" value="FBOX"/>
    <property type="match status" value="1"/>
</dbReference>
<name>A0AA38TNK5_9ASTR</name>
<organism evidence="2 3">
    <name type="scientific">Centaurea solstitialis</name>
    <name type="common">yellow star-thistle</name>
    <dbReference type="NCBI Taxonomy" id="347529"/>
    <lineage>
        <taxon>Eukaryota</taxon>
        <taxon>Viridiplantae</taxon>
        <taxon>Streptophyta</taxon>
        <taxon>Embryophyta</taxon>
        <taxon>Tracheophyta</taxon>
        <taxon>Spermatophyta</taxon>
        <taxon>Magnoliopsida</taxon>
        <taxon>eudicotyledons</taxon>
        <taxon>Gunneridae</taxon>
        <taxon>Pentapetalae</taxon>
        <taxon>asterids</taxon>
        <taxon>campanulids</taxon>
        <taxon>Asterales</taxon>
        <taxon>Asteraceae</taxon>
        <taxon>Carduoideae</taxon>
        <taxon>Cardueae</taxon>
        <taxon>Centaureinae</taxon>
        <taxon>Centaurea</taxon>
    </lineage>
</organism>
<sequence>MAVELPDEVIVEILSILPAKSLLRCRLVCKCWLNLINSTKFKVMHLHNFNQLNPPWLDIDTQIEFPLAPIRVNRCFRIIGCCNGVICLSDDDDLFRVSFSLATIILWNPSIRRKLTLPLPMFQSVGGFEDPPAPFVVLGFGYDNISDDYKVVSLTYLECYPKSRPKVEVYTVKTGIWREVMFPRNLGCFYTQSEWSRIFVNGFVHWICTFDSIWSHYSILTFDISSELFGEIQLPEFLAHKHSLKISVVGESLAVIHSSCINFDGLRSGGSTYVVMIMKEYKNPASWTTLYHVHYPDLDLGKPLQVRNNGYMVVELTNRDMIMFNHDEGCYVYVLRDGEDEDEEEHSDDRTYVDRYVESLALLDVGDSVPNKEAMKALMMIENQDSSAKYVSTYKIWVMKEYKNPISWILIYNMHYPDIYRYRYGECFVTAKQGGYDHETKGWEYDYS</sequence>
<dbReference type="InterPro" id="IPR006527">
    <property type="entry name" value="F-box-assoc_dom_typ1"/>
</dbReference>